<name>A0A8S3PNW0_MYTED</name>
<protein>
    <submittedName>
        <fullName evidence="2">Uncharacterized protein</fullName>
    </submittedName>
</protein>
<feature type="compositionally biased region" description="Basic residues" evidence="1">
    <location>
        <begin position="688"/>
        <end position="703"/>
    </location>
</feature>
<organism evidence="2 3">
    <name type="scientific">Mytilus edulis</name>
    <name type="common">Blue mussel</name>
    <dbReference type="NCBI Taxonomy" id="6550"/>
    <lineage>
        <taxon>Eukaryota</taxon>
        <taxon>Metazoa</taxon>
        <taxon>Spiralia</taxon>
        <taxon>Lophotrochozoa</taxon>
        <taxon>Mollusca</taxon>
        <taxon>Bivalvia</taxon>
        <taxon>Autobranchia</taxon>
        <taxon>Pteriomorphia</taxon>
        <taxon>Mytilida</taxon>
        <taxon>Mytiloidea</taxon>
        <taxon>Mytilidae</taxon>
        <taxon>Mytilinae</taxon>
        <taxon>Mytilus</taxon>
    </lineage>
</organism>
<keyword evidence="3" id="KW-1185">Reference proteome</keyword>
<accession>A0A8S3PNW0</accession>
<gene>
    <name evidence="2" type="ORF">MEDL_506</name>
</gene>
<evidence type="ECO:0000313" key="2">
    <source>
        <dbReference type="EMBL" id="CAG2184870.1"/>
    </source>
</evidence>
<evidence type="ECO:0000256" key="1">
    <source>
        <dbReference type="SAM" id="MobiDB-lite"/>
    </source>
</evidence>
<dbReference type="EMBL" id="CAJPWZ010000043">
    <property type="protein sequence ID" value="CAG2184870.1"/>
    <property type="molecule type" value="Genomic_DNA"/>
</dbReference>
<dbReference type="Proteomes" id="UP000683360">
    <property type="component" value="Unassembled WGS sequence"/>
</dbReference>
<feature type="region of interest" description="Disordered" evidence="1">
    <location>
        <begin position="683"/>
        <end position="710"/>
    </location>
</feature>
<dbReference type="AlphaFoldDB" id="A0A8S3PNW0"/>
<dbReference type="OrthoDB" id="6152983at2759"/>
<comment type="caution">
    <text evidence="2">The sequence shown here is derived from an EMBL/GenBank/DDBJ whole genome shotgun (WGS) entry which is preliminary data.</text>
</comment>
<sequence length="905" mass="102289">MDLTHLLPTTTFFNPTKTTSSMVNQTCNLPDSTTESPTTSQMDPLSLQQSGHNYLQQITPCQSNAMLHPHKQDSDVLDSLNSLNDREVEEFTNLISDVSVSVVVDSTQQRETLIDLPQYIESEPQQQQQYTAPNLTEQINLSTISQLIQPDLDKSEKVPEHAIGHVNACITSSEPDFSSYPPHCKCDFIDKLVAVEQIWLCRGQLYFLPQIAIVVIGNREFAGIFHNQKKGYIAVGEIIEKMMPQYESDLIGFLKRKEDVEQCTMTTQEIGYLQQRNCIGPTCRYSVAVSLNTLRQMAQFIVMYEGDKPGFDNKIKEIANGNYYKKVLQRHVRCGNCGGIILYSKEPEEYVKLNKETKIGESESKCFSVGFIKVGGFRFVAFKMDNRIYVSFKELCQNQVIKLQVLQARLGALRQRPRLAPSILNSYLNTPDYSVANTMWIDIATLRCVCCMGKCSPGFNSELYTCFATVNFSEDFVTNIFGRDDHQSDNDVYTMDPKTFEVVMKKTSMKTSSVRSKTPNLSKSKQKPTLKSFELSTKQVVGYETPEKLNECAFVFEKPMEDSLSDHNLFREKKSKSSKTPKTNKTNKDEETYVFEDKKSAINFLTKNNYLQEETIPETKLDSKKKNIKDAKYVPGKTPTFRVKPAEKPYSFDGSLKKGQNKKSDTENIKITVKDDRVMLTVATKKTPNNKKSKSKASSRRRKKEIELEDSEIISTNTTSIATPELEDSEIISTNTTSIATPEICDSDETQDAVDSLVNHFQLSPKRQGRSNVEIENIGITPRTESRILSGIDLDGSISNMFETPSSQGNVVVEMMDNSDEHPLTGSTSPLSRLYQQFEDFEKTNSPDIVPTNQTDTIYRENSHISSSETELSLQLRNETEMPINLSASKQGQILSREIIPNGRK</sequence>
<feature type="region of interest" description="Disordered" evidence="1">
    <location>
        <begin position="566"/>
        <end position="591"/>
    </location>
</feature>
<feature type="region of interest" description="Disordered" evidence="1">
    <location>
        <begin position="639"/>
        <end position="663"/>
    </location>
</feature>
<evidence type="ECO:0000313" key="3">
    <source>
        <dbReference type="Proteomes" id="UP000683360"/>
    </source>
</evidence>
<reference evidence="2" key="1">
    <citation type="submission" date="2021-03" db="EMBL/GenBank/DDBJ databases">
        <authorList>
            <person name="Bekaert M."/>
        </authorList>
    </citation>
    <scope>NUCLEOTIDE SEQUENCE</scope>
</reference>
<proteinExistence type="predicted"/>